<dbReference type="PANTHER" id="PTHR43858">
    <property type="entry name" value="ENERGY-DEPENDENT TRANSLATIONAL THROTTLE PROTEIN ETTA"/>
    <property type="match status" value="1"/>
</dbReference>
<proteinExistence type="inferred from homology"/>
<evidence type="ECO:0000256" key="11">
    <source>
        <dbReference type="ARBA" id="ARBA00022917"/>
    </source>
</evidence>
<dbReference type="GO" id="GO:0016887">
    <property type="term" value="F:ATP hydrolysis activity"/>
    <property type="evidence" value="ECO:0007669"/>
    <property type="project" value="InterPro"/>
</dbReference>
<evidence type="ECO:0000256" key="5">
    <source>
        <dbReference type="ARBA" id="ARBA00022737"/>
    </source>
</evidence>
<dbReference type="PROSITE" id="PS50893">
    <property type="entry name" value="ABC_TRANSPORTER_2"/>
    <property type="match status" value="2"/>
</dbReference>
<organism evidence="13">
    <name type="scientific">uncultured organism</name>
    <dbReference type="NCBI Taxonomy" id="155900"/>
    <lineage>
        <taxon>unclassified sequences</taxon>
        <taxon>environmental samples</taxon>
    </lineage>
</organism>
<evidence type="ECO:0000256" key="6">
    <source>
        <dbReference type="ARBA" id="ARBA00022741"/>
    </source>
</evidence>
<evidence type="ECO:0000256" key="2">
    <source>
        <dbReference type="ARBA" id="ARBA00022490"/>
    </source>
</evidence>
<keyword evidence="9" id="KW-0810">Translation regulation</keyword>
<dbReference type="HAMAP" id="MF_00847">
    <property type="entry name" value="EttA"/>
    <property type="match status" value="1"/>
</dbReference>
<gene>
    <name evidence="13" type="primary">ettA_1</name>
    <name evidence="13" type="ORF">KBTEX_03638</name>
</gene>
<dbReference type="Pfam" id="PF00005">
    <property type="entry name" value="ABC_tran"/>
    <property type="match status" value="2"/>
</dbReference>
<dbReference type="FunFam" id="3.40.50.300:FF:000183">
    <property type="entry name" value="ABC transporter ATP-binding protein yjjK"/>
    <property type="match status" value="1"/>
</dbReference>
<dbReference type="AlphaFoldDB" id="A0A5B8RE37"/>
<dbReference type="SUPFAM" id="SSF52540">
    <property type="entry name" value="P-loop containing nucleoside triphosphate hydrolases"/>
    <property type="match status" value="2"/>
</dbReference>
<dbReference type="InterPro" id="IPR027417">
    <property type="entry name" value="P-loop_NTPase"/>
</dbReference>
<keyword evidence="3" id="KW-0820">tRNA-binding</keyword>
<evidence type="ECO:0000256" key="1">
    <source>
        <dbReference type="ARBA" id="ARBA00005868"/>
    </source>
</evidence>
<keyword evidence="11" id="KW-0648">Protein biosynthesis</keyword>
<reference evidence="13" key="1">
    <citation type="submission" date="2019-06" db="EMBL/GenBank/DDBJ databases">
        <authorList>
            <person name="Murdoch R.W."/>
            <person name="Fathepure B."/>
        </authorList>
    </citation>
    <scope>NUCLEOTIDE SEQUENCE</scope>
</reference>
<keyword evidence="10" id="KW-0694">RNA-binding</keyword>
<sequence>MAQYIYTMNRVGKVVPPKRQILKDISLSFFPGAKIGVLGLNGSGKSTLLRIMAGVDTEFEGEARPQPGINIGYLPQEPELDPAKDVRGNVEDGVAETKALVDRFNEVSAQFADPDADFEALMAEQAKLQDQIEAAGAWDLDRKLEQAADALRLPPWDADVTTLSGGEKRRVALCRLLLSKPDMLLLDEPTNHLDAESVAWLETFLTEFEGTVVAVTHDRYFLDNAAGWILELDRGEGIPWQGNYSSWLEQKEKRLEQEAREEAAHRRTMKKELEWVQTNPKGRQAKSKARLRQFEELQSREFQKRNETNEIYIPPGERLGDLVIEATHVRKAFGDTLLIDDLDFKMPPGALVGIIGPNGAGKSTMFRMIVGQEQPDEGEIRVGETVDLAYVDQSREDLDGDKTVWEEISGGHDIIKVGNYEVPSRAYVGRFNFKGSEQQKRIGELSGGERNRVHLAKLLQKGGNTLLLDEPTNDLDVETLRALEEALLAFPGCAMVISHDRWFLDRVATHILAFEGDSQVTFFEGNYTEYEADRRRRLGDEAARPHRIKYRRLAS</sequence>
<dbReference type="InterPro" id="IPR017871">
    <property type="entry name" value="ABC_transporter-like_CS"/>
</dbReference>
<keyword evidence="5" id="KW-0677">Repeat</keyword>
<dbReference type="PROSITE" id="PS00211">
    <property type="entry name" value="ABC_TRANSPORTER_1"/>
    <property type="match status" value="1"/>
</dbReference>
<dbReference type="FunFam" id="3.40.50.300:FF:000011">
    <property type="entry name" value="Putative ABC transporter ATP-binding component"/>
    <property type="match status" value="1"/>
</dbReference>
<evidence type="ECO:0000256" key="3">
    <source>
        <dbReference type="ARBA" id="ARBA00022555"/>
    </source>
</evidence>
<dbReference type="InterPro" id="IPR022374">
    <property type="entry name" value="EttA"/>
</dbReference>
<comment type="similarity">
    <text evidence="1">Belongs to the ABC transporter superfamily. ABCF family. Translational throttle EttA subfamily.</text>
</comment>
<dbReference type="NCBIfam" id="NF008775">
    <property type="entry name" value="PRK11819.1"/>
    <property type="match status" value="1"/>
</dbReference>
<keyword evidence="8" id="KW-0067">ATP-binding</keyword>
<keyword evidence="2" id="KW-0963">Cytoplasm</keyword>
<dbReference type="EMBL" id="MN079225">
    <property type="protein sequence ID" value="QEA07289.1"/>
    <property type="molecule type" value="Genomic_DNA"/>
</dbReference>
<dbReference type="CDD" id="cd03221">
    <property type="entry name" value="ABCF_EF-3"/>
    <property type="match status" value="2"/>
</dbReference>
<evidence type="ECO:0000259" key="12">
    <source>
        <dbReference type="PROSITE" id="PS50893"/>
    </source>
</evidence>
<evidence type="ECO:0000313" key="13">
    <source>
        <dbReference type="EMBL" id="QEA07289.1"/>
    </source>
</evidence>
<evidence type="ECO:0000256" key="10">
    <source>
        <dbReference type="ARBA" id="ARBA00022884"/>
    </source>
</evidence>
<accession>A0A5B8RE37</accession>
<dbReference type="GO" id="GO:0019843">
    <property type="term" value="F:rRNA binding"/>
    <property type="evidence" value="ECO:0007669"/>
    <property type="project" value="UniProtKB-KW"/>
</dbReference>
<evidence type="ECO:0000256" key="7">
    <source>
        <dbReference type="ARBA" id="ARBA00022801"/>
    </source>
</evidence>
<feature type="domain" description="ABC transporter" evidence="12">
    <location>
        <begin position="6"/>
        <end position="259"/>
    </location>
</feature>
<evidence type="ECO:0000256" key="8">
    <source>
        <dbReference type="ARBA" id="ARBA00022840"/>
    </source>
</evidence>
<dbReference type="InterPro" id="IPR003439">
    <property type="entry name" value="ABC_transporter-like_ATP-bd"/>
</dbReference>
<dbReference type="Pfam" id="PF12848">
    <property type="entry name" value="ABC_tran_Xtn"/>
    <property type="match status" value="1"/>
</dbReference>
<keyword evidence="4" id="KW-0699">rRNA-binding</keyword>
<dbReference type="InterPro" id="IPR032781">
    <property type="entry name" value="ABC_tran_Xtn"/>
</dbReference>
<evidence type="ECO:0000256" key="4">
    <source>
        <dbReference type="ARBA" id="ARBA00022730"/>
    </source>
</evidence>
<dbReference type="Gene3D" id="3.40.50.300">
    <property type="entry name" value="P-loop containing nucleotide triphosphate hydrolases"/>
    <property type="match status" value="2"/>
</dbReference>
<dbReference type="InterPro" id="IPR003593">
    <property type="entry name" value="AAA+_ATPase"/>
</dbReference>
<dbReference type="PANTHER" id="PTHR43858:SF1">
    <property type="entry name" value="ABC TRANSPORTER-RELATED PROTEIN"/>
    <property type="match status" value="1"/>
</dbReference>
<protein>
    <submittedName>
        <fullName evidence="13">Energy-dependent translational throttle protein EttA</fullName>
    </submittedName>
</protein>
<dbReference type="NCBIfam" id="TIGR03719">
    <property type="entry name" value="ABC_ABC_ChvD"/>
    <property type="match status" value="1"/>
</dbReference>
<dbReference type="SMART" id="SM00382">
    <property type="entry name" value="AAA"/>
    <property type="match status" value="2"/>
</dbReference>
<keyword evidence="7" id="KW-0378">Hydrolase</keyword>
<keyword evidence="6" id="KW-0547">Nucleotide-binding</keyword>
<dbReference type="GO" id="GO:0005524">
    <property type="term" value="F:ATP binding"/>
    <property type="evidence" value="ECO:0007669"/>
    <property type="project" value="UniProtKB-KW"/>
</dbReference>
<evidence type="ECO:0000256" key="9">
    <source>
        <dbReference type="ARBA" id="ARBA00022845"/>
    </source>
</evidence>
<feature type="domain" description="ABC transporter" evidence="12">
    <location>
        <begin position="324"/>
        <end position="550"/>
    </location>
</feature>
<name>A0A5B8RE37_9ZZZZ</name>
<dbReference type="GO" id="GO:0000049">
    <property type="term" value="F:tRNA binding"/>
    <property type="evidence" value="ECO:0007669"/>
    <property type="project" value="UniProtKB-KW"/>
</dbReference>